<dbReference type="InterPro" id="IPR017894">
    <property type="entry name" value="HTH_IS21_transposase_type"/>
</dbReference>
<dbReference type="InterPro" id="IPR054353">
    <property type="entry name" value="IstA-like_C"/>
</dbReference>
<dbReference type="Proteomes" id="UP000642284">
    <property type="component" value="Unassembled WGS sequence"/>
</dbReference>
<dbReference type="EMBL" id="JACTVJ010000050">
    <property type="protein sequence ID" value="MBC9719584.1"/>
    <property type="molecule type" value="Genomic_DNA"/>
</dbReference>
<evidence type="ECO:0000256" key="3">
    <source>
        <dbReference type="ARBA" id="ARBA00023125"/>
    </source>
</evidence>
<evidence type="ECO:0000313" key="8">
    <source>
        <dbReference type="Proteomes" id="UP000642284"/>
    </source>
</evidence>
<dbReference type="PROSITE" id="PS50531">
    <property type="entry name" value="HTH_IS21"/>
    <property type="match status" value="1"/>
</dbReference>
<keyword evidence="3" id="KW-0238">DNA-binding</keyword>
<comment type="caution">
    <text evidence="7">The sequence shown here is derived from an EMBL/GenBank/DDBJ whole genome shotgun (WGS) entry which is preliminary data.</text>
</comment>
<keyword evidence="4" id="KW-0233">DNA recombination</keyword>
<sequence>MAPLSGRGEGARPGGSFEGELFLRIRRDSWQNGLSIRALARKFGVHRRLVREALTSPSPKPRKTPERRSPRLEPFKKTIDEWLLQDMEAPPKQRHTVKRILTRLQRELGAEFAYSTVWDYVSRRRREMAEAARATPAAGFVIRHNRPGMDAEVDFGEAWVDLADQRTKCYVFAFRLAYSGKAVHRITTSCGQEAFLDGHVHAFRTLGGVPGGQIRYDNRSPAVSRVIHKSRSREEHPKWAGFRRHFAFVPFYCEPGLRGAHEKGGVEGQVGYFRRNYLTPVPRVDSLDDLNAAFSEFERIEEDRRIGMRIRTIGQDFASEAPLLLPLPEEPFETGIVFTPRVDRCGMIAVRVCRYSVQARFIGRTVRVMLRSDELVVFHGRAEIARHPRLTVKGAERIVLDHFLEVLLAKPGARAGSEALDQARGLGTFTATHEAFWAAAKTTQGDTDGTTELVRVLLLRRHLEHRDVVAGIQAALAVGACTADMVALEARKAAQADGRSPTVTSNVALPALPEATDPQVTSLTAHRTVRLPADHRPLPALGNWDQLLNRPRKESP</sequence>
<organism evidence="7 8">
    <name type="scientific">Streptomyces polyasparticus</name>
    <dbReference type="NCBI Taxonomy" id="2767826"/>
    <lineage>
        <taxon>Bacteria</taxon>
        <taxon>Bacillati</taxon>
        <taxon>Actinomycetota</taxon>
        <taxon>Actinomycetes</taxon>
        <taxon>Kitasatosporales</taxon>
        <taxon>Streptomycetaceae</taxon>
        <taxon>Streptomyces</taxon>
    </lineage>
</organism>
<keyword evidence="2" id="KW-0815">Transposition</keyword>
<evidence type="ECO:0000256" key="2">
    <source>
        <dbReference type="ARBA" id="ARBA00022578"/>
    </source>
</evidence>
<name>A0ABR7SVP0_9ACTN</name>
<keyword evidence="8" id="KW-1185">Reference proteome</keyword>
<proteinExistence type="inferred from homology"/>
<evidence type="ECO:0000256" key="5">
    <source>
        <dbReference type="SAM" id="MobiDB-lite"/>
    </source>
</evidence>
<evidence type="ECO:0000256" key="1">
    <source>
        <dbReference type="ARBA" id="ARBA00009277"/>
    </source>
</evidence>
<evidence type="ECO:0000313" key="7">
    <source>
        <dbReference type="EMBL" id="MBC9719584.1"/>
    </source>
</evidence>
<gene>
    <name evidence="7" type="ORF">H9Y04_44585</name>
</gene>
<reference evidence="7 8" key="1">
    <citation type="submission" date="2020-08" db="EMBL/GenBank/DDBJ databases">
        <title>Genemic of Streptomyces polyaspartic.</title>
        <authorList>
            <person name="Liu W."/>
        </authorList>
    </citation>
    <scope>NUCLEOTIDE SEQUENCE [LARGE SCALE GENOMIC DNA]</scope>
    <source>
        <strain evidence="7 8">TRM66268-LWL</strain>
    </source>
</reference>
<evidence type="ECO:0000259" key="6">
    <source>
        <dbReference type="PROSITE" id="PS50531"/>
    </source>
</evidence>
<dbReference type="RefSeq" id="WP_187819986.1">
    <property type="nucleotide sequence ID" value="NZ_JACTVJ010000050.1"/>
</dbReference>
<dbReference type="PANTHER" id="PTHR35004">
    <property type="entry name" value="TRANSPOSASE RV3428C-RELATED"/>
    <property type="match status" value="1"/>
</dbReference>
<feature type="region of interest" description="Disordered" evidence="5">
    <location>
        <begin position="52"/>
        <end position="71"/>
    </location>
</feature>
<evidence type="ECO:0000256" key="4">
    <source>
        <dbReference type="ARBA" id="ARBA00023172"/>
    </source>
</evidence>
<dbReference type="Pfam" id="PF22483">
    <property type="entry name" value="Mu-transpos_C_2"/>
    <property type="match status" value="1"/>
</dbReference>
<feature type="domain" description="HTH IS21-type" evidence="6">
    <location>
        <begin position="21"/>
        <end position="83"/>
    </location>
</feature>
<protein>
    <submittedName>
        <fullName evidence="7">IS21 family transposase</fullName>
    </submittedName>
</protein>
<accession>A0ABR7SVP0</accession>
<dbReference type="PANTHER" id="PTHR35004:SF8">
    <property type="entry name" value="TRANSPOSASE RV3428C-RELATED"/>
    <property type="match status" value="1"/>
</dbReference>
<comment type="similarity">
    <text evidence="1">Belongs to the transposase IS21/IS408/IS1162 family.</text>
</comment>
<dbReference type="NCBIfam" id="NF033546">
    <property type="entry name" value="transpos_IS21"/>
    <property type="match status" value="1"/>
</dbReference>